<name>A0ABV6MNA4_9PSEU</name>
<accession>A0ABV6MNA4</accession>
<proteinExistence type="predicted"/>
<sequence length="290" mass="32303">MGAYQGLDDWVDGISLNLLVLEALEGEEGFRLDFTGPSLERLERALVARFGTPDELTDLVDGAAGYVGEVLLRVAGGGWGWRDGEPCAEADEALDLTPVFARRLIVQAIAERTGHVFTDVYVTWEDAVTRHRAANPGWAPTKKHTPGVDPFEMSPQDAAYIARWDAERRAAFSRWSETYRGDWDFGPASLDALEGLLSRVTPAAEDLRDPANQDFVEGAVWYFGEVIRRIRGGTWAYRTPDPEFPNIYAGQPYVHQAGQDAELVVPMVVLRKFLRSGTALRDRYRRCGGR</sequence>
<gene>
    <name evidence="1" type="ORF">ACFFH7_09730</name>
</gene>
<organism evidence="1 2">
    <name type="scientific">Kutzneria chonburiensis</name>
    <dbReference type="NCBI Taxonomy" id="1483604"/>
    <lineage>
        <taxon>Bacteria</taxon>
        <taxon>Bacillati</taxon>
        <taxon>Actinomycetota</taxon>
        <taxon>Actinomycetes</taxon>
        <taxon>Pseudonocardiales</taxon>
        <taxon>Pseudonocardiaceae</taxon>
        <taxon>Kutzneria</taxon>
    </lineage>
</organism>
<evidence type="ECO:0000313" key="2">
    <source>
        <dbReference type="Proteomes" id="UP001589810"/>
    </source>
</evidence>
<evidence type="ECO:0000313" key="1">
    <source>
        <dbReference type="EMBL" id="MFC0541761.1"/>
    </source>
</evidence>
<protein>
    <submittedName>
        <fullName evidence="1">Uncharacterized protein</fullName>
    </submittedName>
</protein>
<keyword evidence="2" id="KW-1185">Reference proteome</keyword>
<dbReference type="Proteomes" id="UP001589810">
    <property type="component" value="Unassembled WGS sequence"/>
</dbReference>
<reference evidence="1 2" key="1">
    <citation type="submission" date="2024-09" db="EMBL/GenBank/DDBJ databases">
        <authorList>
            <person name="Sun Q."/>
            <person name="Mori K."/>
        </authorList>
    </citation>
    <scope>NUCLEOTIDE SEQUENCE [LARGE SCALE GENOMIC DNA]</scope>
    <source>
        <strain evidence="1 2">TBRC 1432</strain>
    </source>
</reference>
<comment type="caution">
    <text evidence="1">The sequence shown here is derived from an EMBL/GenBank/DDBJ whole genome shotgun (WGS) entry which is preliminary data.</text>
</comment>
<dbReference type="RefSeq" id="WP_273942202.1">
    <property type="nucleotide sequence ID" value="NZ_CP097263.1"/>
</dbReference>
<dbReference type="EMBL" id="JBHLUD010000002">
    <property type="protein sequence ID" value="MFC0541761.1"/>
    <property type="molecule type" value="Genomic_DNA"/>
</dbReference>